<dbReference type="SUPFAM" id="SSF53474">
    <property type="entry name" value="alpha/beta-Hydrolases"/>
    <property type="match status" value="1"/>
</dbReference>
<sequence>MLAFMTTAYDEPSGIAARGTVLVAAGRGETEAAYERFGRRIAADGYRVRVLPDVTADLEAGFAEAGKLLVDDALPGPRVVVGSDTGALFALTLAARRAPGLDALILAGLPVATPRPASVNLLGWAAEVEARTACPNHQRVLGSGAATPGALLSAQIPTELIGHAGNVALPTLGVHGDADTVSPLAEASAHYPGPVVAITGGRHDVLNDVTHRTVAATIILFLERLRLGADLPVIATVRS</sequence>
<dbReference type="EMBL" id="BOQN01000087">
    <property type="protein sequence ID" value="GIM95013.1"/>
    <property type="molecule type" value="Genomic_DNA"/>
</dbReference>
<dbReference type="Proteomes" id="UP000677082">
    <property type="component" value="Unassembled WGS sequence"/>
</dbReference>
<organism evidence="1 2">
    <name type="scientific">Paractinoplanes toevensis</name>
    <dbReference type="NCBI Taxonomy" id="571911"/>
    <lineage>
        <taxon>Bacteria</taxon>
        <taxon>Bacillati</taxon>
        <taxon>Actinomycetota</taxon>
        <taxon>Actinomycetes</taxon>
        <taxon>Micromonosporales</taxon>
        <taxon>Micromonosporaceae</taxon>
        <taxon>Paractinoplanes</taxon>
    </lineage>
</organism>
<name>A0A919W7F4_9ACTN</name>
<dbReference type="AlphaFoldDB" id="A0A919W7F4"/>
<reference evidence="1 2" key="1">
    <citation type="submission" date="2021-03" db="EMBL/GenBank/DDBJ databases">
        <title>Whole genome shotgun sequence of Actinoplanes toevensis NBRC 105298.</title>
        <authorList>
            <person name="Komaki H."/>
            <person name="Tamura T."/>
        </authorList>
    </citation>
    <scope>NUCLEOTIDE SEQUENCE [LARGE SCALE GENOMIC DNA]</scope>
    <source>
        <strain evidence="1 2">NBRC 105298</strain>
    </source>
</reference>
<comment type="caution">
    <text evidence="1">The sequence shown here is derived from an EMBL/GenBank/DDBJ whole genome shotgun (WGS) entry which is preliminary data.</text>
</comment>
<evidence type="ECO:0000313" key="2">
    <source>
        <dbReference type="Proteomes" id="UP000677082"/>
    </source>
</evidence>
<keyword evidence="2" id="KW-1185">Reference proteome</keyword>
<evidence type="ECO:0000313" key="1">
    <source>
        <dbReference type="EMBL" id="GIM95013.1"/>
    </source>
</evidence>
<dbReference type="InterPro" id="IPR029058">
    <property type="entry name" value="AB_hydrolase_fold"/>
</dbReference>
<accession>A0A919W7F4</accession>
<dbReference type="Gene3D" id="3.40.50.1820">
    <property type="entry name" value="alpha/beta hydrolase"/>
    <property type="match status" value="1"/>
</dbReference>
<protein>
    <submittedName>
        <fullName evidence="1">Lysophospholipase</fullName>
    </submittedName>
</protein>
<proteinExistence type="predicted"/>
<gene>
    <name evidence="1" type="ORF">Ato02nite_068060</name>
</gene>